<feature type="transmembrane region" description="Helical" evidence="11">
    <location>
        <begin position="407"/>
        <end position="429"/>
    </location>
</feature>
<evidence type="ECO:0000256" key="6">
    <source>
        <dbReference type="ARBA" id="ARBA00022989"/>
    </source>
</evidence>
<dbReference type="PROSITE" id="PS50267">
    <property type="entry name" value="NA_NEUROTRAN_SYMP_3"/>
    <property type="match status" value="1"/>
</dbReference>
<evidence type="ECO:0000256" key="11">
    <source>
        <dbReference type="SAM" id="Phobius"/>
    </source>
</evidence>
<evidence type="ECO:0000256" key="9">
    <source>
        <dbReference type="PIRSR" id="PIRSR600175-2"/>
    </source>
</evidence>
<keyword evidence="3" id="KW-0813">Transport</keyword>
<keyword evidence="8" id="KW-0479">Metal-binding</keyword>
<dbReference type="PRINTS" id="PR00176">
    <property type="entry name" value="NANEUSMPORT"/>
</dbReference>
<evidence type="ECO:0000256" key="1">
    <source>
        <dbReference type="ARBA" id="ARBA00004141"/>
    </source>
</evidence>
<sequence length="689" mass="78876">MKSIYTGAKQQLSSCMQHDSDDTPPVILVANNDYNHQQHNHNHNHNRSNHHQLHHNGYEQPTSLTQLTTTTNHSNSNQHHQHHHHRHHSRSNNNNVPNNSFITAVTTPITGTSTYETLQRPFKHDRRRGQWSATADFYFACTSHAFGSIIFSEVPVYAMIFGGVFFLPMYLIAIILYAIPIFIIQTFLGQFSTSGLISAFRVAPLFKGIGYSILLLNLISLAYYGIVAAVPLIYAANSVHTVIPWMSCDNAWNTPNCSTHSTYDVDELALDPHATVEFFRYIILSDDSSPHEYVISWPVLCGTVGVWLLTLGILLKRVSFIGKFFRCICVIMFAVFLAIFVHLLCYIKLDWETFVSYFKPTLSNSFNGVLGGMRTAILMSTWLLGPGWGNVLTLASHNRFHRDSEKLTYWVSGTHVLLAFMAMICGRIAFDHFEDHVGFLHFHFDEEHYMQFLYLCFAYLFGSFTTLPNFWCFLFFGMIFLAELSAIIIQMMSVLTALFDEYEQLRTKKSRITIALSLLMLAVSIYFCTKKGFEHLDLLPNIVILSHLIISIVLLLMTTWIYGRERFQCDLQFMLGKTITSFKIFLIRFLTPAFFVLSFIQTLYFLERDNSPTALVIVSQCVIYAIAPAYMIYKVCQTNGTLRNRLKQCFAPHDWHPVDADNRRFYEEIMGVSEMLVMDGGEENCAVNA</sequence>
<dbReference type="GO" id="GO:0015375">
    <property type="term" value="F:glycine:sodium symporter activity"/>
    <property type="evidence" value="ECO:0007669"/>
    <property type="project" value="TreeGrafter"/>
</dbReference>
<evidence type="ECO:0000256" key="4">
    <source>
        <dbReference type="ARBA" id="ARBA00022692"/>
    </source>
</evidence>
<dbReference type="Pfam" id="PF00209">
    <property type="entry name" value="SNF"/>
    <property type="match status" value="1"/>
</dbReference>
<dbReference type="InterPro" id="IPR000175">
    <property type="entry name" value="Na/ntran_symport"/>
</dbReference>
<accession>W8ARF3</accession>
<feature type="disulfide bond" evidence="9">
    <location>
        <begin position="248"/>
        <end position="257"/>
    </location>
</feature>
<feature type="transmembrane region" description="Helical" evidence="11">
    <location>
        <begin position="582"/>
        <end position="606"/>
    </location>
</feature>
<dbReference type="AlphaFoldDB" id="W8ARF3"/>
<reference evidence="12" key="1">
    <citation type="submission" date="2013-07" db="EMBL/GenBank/DDBJ databases">
        <authorList>
            <person name="Geib S."/>
        </authorList>
    </citation>
    <scope>NUCLEOTIDE SEQUENCE</scope>
</reference>
<dbReference type="PANTHER" id="PTHR11616:SF240">
    <property type="entry name" value="BLOATED TUBULES, ISOFORM B-RELATED"/>
    <property type="match status" value="1"/>
</dbReference>
<evidence type="ECO:0000256" key="8">
    <source>
        <dbReference type="PIRSR" id="PIRSR600175-1"/>
    </source>
</evidence>
<evidence type="ECO:0000256" key="7">
    <source>
        <dbReference type="ARBA" id="ARBA00023136"/>
    </source>
</evidence>
<feature type="transmembrane region" description="Helical" evidence="11">
    <location>
        <begin position="209"/>
        <end position="236"/>
    </location>
</feature>
<feature type="compositionally biased region" description="Basic residues" evidence="10">
    <location>
        <begin position="38"/>
        <end position="54"/>
    </location>
</feature>
<name>W8ARF3_CERCA</name>
<organism evidence="12">
    <name type="scientific">Ceratitis capitata</name>
    <name type="common">Mediterranean fruit fly</name>
    <name type="synonym">Tephritis capitata</name>
    <dbReference type="NCBI Taxonomy" id="7213"/>
    <lineage>
        <taxon>Eukaryota</taxon>
        <taxon>Metazoa</taxon>
        <taxon>Ecdysozoa</taxon>
        <taxon>Arthropoda</taxon>
        <taxon>Hexapoda</taxon>
        <taxon>Insecta</taxon>
        <taxon>Pterygota</taxon>
        <taxon>Neoptera</taxon>
        <taxon>Endopterygota</taxon>
        <taxon>Diptera</taxon>
        <taxon>Brachycera</taxon>
        <taxon>Muscomorpha</taxon>
        <taxon>Tephritoidea</taxon>
        <taxon>Tephritidae</taxon>
        <taxon>Ceratitis</taxon>
        <taxon>Ceratitis</taxon>
    </lineage>
</organism>
<evidence type="ECO:0000256" key="10">
    <source>
        <dbReference type="SAM" id="MobiDB-lite"/>
    </source>
</evidence>
<dbReference type="InterPro" id="IPR037272">
    <property type="entry name" value="SNS_sf"/>
</dbReference>
<feature type="transmembrane region" description="Helical" evidence="11">
    <location>
        <begin position="511"/>
        <end position="529"/>
    </location>
</feature>
<evidence type="ECO:0000256" key="2">
    <source>
        <dbReference type="ARBA" id="ARBA00006459"/>
    </source>
</evidence>
<feature type="region of interest" description="Disordered" evidence="10">
    <location>
        <begin position="36"/>
        <end position="100"/>
    </location>
</feature>
<keyword evidence="9" id="KW-1015">Disulfide bond</keyword>
<dbReference type="EMBL" id="GAMC01019391">
    <property type="protein sequence ID" value="JAB87164.1"/>
    <property type="molecule type" value="mRNA"/>
</dbReference>
<keyword evidence="6 11" id="KW-1133">Transmembrane helix</keyword>
<feature type="transmembrane region" description="Helical" evidence="11">
    <location>
        <begin position="327"/>
        <end position="349"/>
    </location>
</feature>
<evidence type="ECO:0000256" key="3">
    <source>
        <dbReference type="ARBA" id="ARBA00022448"/>
    </source>
</evidence>
<feature type="binding site" evidence="8">
    <location>
        <position position="145"/>
    </location>
    <ligand>
        <name>Na(+)</name>
        <dbReference type="ChEBI" id="CHEBI:29101"/>
        <label>1</label>
    </ligand>
</feature>
<comment type="subcellular location">
    <subcellularLocation>
        <location evidence="1">Membrane</location>
        <topology evidence="1">Multi-pass membrane protein</topology>
    </subcellularLocation>
</comment>
<feature type="transmembrane region" description="Helical" evidence="11">
    <location>
        <begin position="613"/>
        <end position="633"/>
    </location>
</feature>
<keyword evidence="4 11" id="KW-0812">Transmembrane</keyword>
<feature type="compositionally biased region" description="Low complexity" evidence="10">
    <location>
        <begin position="91"/>
        <end position="100"/>
    </location>
</feature>
<dbReference type="SUPFAM" id="SSF161070">
    <property type="entry name" value="SNF-like"/>
    <property type="match status" value="1"/>
</dbReference>
<protein>
    <submittedName>
        <fullName evidence="12">Sodium-and chloride-dependent glycine transporter 1</fullName>
    </submittedName>
</protein>
<evidence type="ECO:0000313" key="12">
    <source>
        <dbReference type="EMBL" id="JAB87163.1"/>
    </source>
</evidence>
<dbReference type="GO" id="GO:0046872">
    <property type="term" value="F:metal ion binding"/>
    <property type="evidence" value="ECO:0007669"/>
    <property type="project" value="UniProtKB-KW"/>
</dbReference>
<feature type="compositionally biased region" description="Basic residues" evidence="10">
    <location>
        <begin position="79"/>
        <end position="90"/>
    </location>
</feature>
<comment type="similarity">
    <text evidence="2">Belongs to the sodium:neurotransmitter symporter (SNF) (TC 2.A.22) family.</text>
</comment>
<reference evidence="12" key="2">
    <citation type="journal article" date="2014" name="BMC Genomics">
        <title>A genomic perspective to assessing quality of mass-reared SIT flies used in Mediterranean fruit fly (Ceratitis capitata) eradication in California.</title>
        <authorList>
            <person name="Calla B."/>
            <person name="Hall B."/>
            <person name="Hou S."/>
            <person name="Geib S.M."/>
        </authorList>
    </citation>
    <scope>NUCLEOTIDE SEQUENCE</scope>
</reference>
<dbReference type="EMBL" id="GAMC01019392">
    <property type="protein sequence ID" value="JAB87163.1"/>
    <property type="molecule type" value="mRNA"/>
</dbReference>
<feature type="transmembrane region" description="Helical" evidence="11">
    <location>
        <begin position="474"/>
        <end position="499"/>
    </location>
</feature>
<dbReference type="OrthoDB" id="8041999at2759"/>
<feature type="transmembrane region" description="Helical" evidence="11">
    <location>
        <begin position="294"/>
        <end position="315"/>
    </location>
</feature>
<keyword evidence="7 11" id="KW-0472">Membrane</keyword>
<proteinExistence type="evidence at transcript level"/>
<feature type="transmembrane region" description="Helical" evidence="11">
    <location>
        <begin position="541"/>
        <end position="562"/>
    </location>
</feature>
<keyword evidence="8" id="KW-0915">Sodium</keyword>
<evidence type="ECO:0000256" key="5">
    <source>
        <dbReference type="ARBA" id="ARBA00022847"/>
    </source>
</evidence>
<feature type="transmembrane region" description="Helical" evidence="11">
    <location>
        <begin position="369"/>
        <end position="395"/>
    </location>
</feature>
<dbReference type="GO" id="GO:0005886">
    <property type="term" value="C:plasma membrane"/>
    <property type="evidence" value="ECO:0007669"/>
    <property type="project" value="TreeGrafter"/>
</dbReference>
<feature type="transmembrane region" description="Helical" evidence="11">
    <location>
        <begin position="137"/>
        <end position="160"/>
    </location>
</feature>
<gene>
    <name evidence="12" type="primary">SC6A9</name>
</gene>
<feature type="transmembrane region" description="Helical" evidence="11">
    <location>
        <begin position="166"/>
        <end position="188"/>
    </location>
</feature>
<feature type="compositionally biased region" description="Low complexity" evidence="10">
    <location>
        <begin position="60"/>
        <end position="78"/>
    </location>
</feature>
<dbReference type="PANTHER" id="PTHR11616">
    <property type="entry name" value="SODIUM/CHLORIDE DEPENDENT TRANSPORTER"/>
    <property type="match status" value="1"/>
</dbReference>
<keyword evidence="5" id="KW-0769">Symport</keyword>